<organism evidence="1 2">
    <name type="scientific">Pseudoalteromonas rubra</name>
    <dbReference type="NCBI Taxonomy" id="43658"/>
    <lineage>
        <taxon>Bacteria</taxon>
        <taxon>Pseudomonadati</taxon>
        <taxon>Pseudomonadota</taxon>
        <taxon>Gammaproteobacteria</taxon>
        <taxon>Alteromonadales</taxon>
        <taxon>Pseudoalteromonadaceae</taxon>
        <taxon>Pseudoalteromonas</taxon>
    </lineage>
</organism>
<evidence type="ECO:0000313" key="2">
    <source>
        <dbReference type="Proteomes" id="UP000036850"/>
    </source>
</evidence>
<dbReference type="Proteomes" id="UP000036850">
    <property type="component" value="Unassembled WGS sequence"/>
</dbReference>
<gene>
    <name evidence="1" type="ORF">AC626_01795</name>
</gene>
<accession>A0A0L0EYS4</accession>
<evidence type="ECO:0000313" key="1">
    <source>
        <dbReference type="EMBL" id="KNC68988.1"/>
    </source>
</evidence>
<dbReference type="EMBL" id="LFZX01000006">
    <property type="protein sequence ID" value="KNC68988.1"/>
    <property type="molecule type" value="Genomic_DNA"/>
</dbReference>
<comment type="caution">
    <text evidence="1">The sequence shown here is derived from an EMBL/GenBank/DDBJ whole genome shotgun (WGS) entry which is preliminary data.</text>
</comment>
<proteinExistence type="predicted"/>
<dbReference type="PATRIC" id="fig|43658.6.peg.4928"/>
<protein>
    <submittedName>
        <fullName evidence="1">Uncharacterized protein</fullName>
    </submittedName>
</protein>
<name>A0A0L0EYS4_9GAMM</name>
<dbReference type="AlphaFoldDB" id="A0A0L0EYS4"/>
<reference evidence="2" key="1">
    <citation type="submission" date="2015-07" db="EMBL/GenBank/DDBJ databases">
        <title>Draft genome sequence of a Pseudoalteromonas rubra strain, OCN096, isolated from Kaneohe Bay, Oahu, Hawaii.</title>
        <authorList>
            <person name="Beurmann S."/>
            <person name="Ushijima B."/>
            <person name="Belcaid M."/>
            <person name="Callahan S.M."/>
            <person name="Aeby G.S."/>
        </authorList>
    </citation>
    <scope>NUCLEOTIDE SEQUENCE [LARGE SCALE GENOMIC DNA]</scope>
    <source>
        <strain evidence="2">OCN096</strain>
    </source>
</reference>
<sequence>MKRVELIRYTAIYSSGFFPGPVVEKHVSAERNPVLFDGNLSWFWFYYNQLFDGYFGLSQLW</sequence>